<keyword evidence="4" id="KW-0902">Two-component regulatory system</keyword>
<dbReference type="EMBL" id="CP001720">
    <property type="protein sequence ID" value="ACV61344.1"/>
    <property type="molecule type" value="Genomic_DNA"/>
</dbReference>
<name>C8W4Z2_DESAS</name>
<dbReference type="InterPro" id="IPR003594">
    <property type="entry name" value="HATPase_dom"/>
</dbReference>
<feature type="transmembrane region" description="Helical" evidence="5">
    <location>
        <begin position="73"/>
        <end position="92"/>
    </location>
</feature>
<evidence type="ECO:0000256" key="2">
    <source>
        <dbReference type="ARBA" id="ARBA00012438"/>
    </source>
</evidence>
<feature type="transmembrane region" description="Helical" evidence="5">
    <location>
        <begin position="161"/>
        <end position="183"/>
    </location>
</feature>
<evidence type="ECO:0000256" key="4">
    <source>
        <dbReference type="ARBA" id="ARBA00023012"/>
    </source>
</evidence>
<dbReference type="InterPro" id="IPR039506">
    <property type="entry name" value="SPOB_a"/>
</dbReference>
<dbReference type="Pfam" id="PF02518">
    <property type="entry name" value="HATPase_c"/>
    <property type="match status" value="1"/>
</dbReference>
<sequence>MQLSVQDIVPIQLPILLGFKIILLGNYAGMEEANQYFMSINELIITLILISIPQSLVVNILAAQLLGIYKKEIIKQLILVGLIDGLISFTVYMLRLPYGLHMVVNLFLFIFVAQLLLGIHMNQAVYLTITAYAAALIFESGVVAVMLFITGLSLDELIDNFNLRLTFTCTGIMLAGGAVYWLISRNIRIAGIEKVADFTKSYGHSIFIAFIQIALLGVVFIYSRLQSPSYFNLIKAEVFWGIAGGLFLILNIWLILSLTAAVQRETILLANEAYMKNIEELFLNYRSQRHDLSNHFQTLNSLLKANKIEKALDYLKDLNKETVATNMVLKFGNPVLVALLQVKIAKAEQKSILLDLFIGDELTHIALQSFELVKLVGNLLDNALEAAENSTIKQKKVSFETKNYNRLKVICIRNYGIYIDPDIMEKIFEPGFSTKDGHSGIGLSICRSLVEKYRGNIEVYNVEEGTMVEVTVASTVKKS</sequence>
<feature type="transmembrane region" description="Helical" evidence="5">
    <location>
        <begin position="36"/>
        <end position="61"/>
    </location>
</feature>
<feature type="transmembrane region" description="Helical" evidence="5">
    <location>
        <begin position="238"/>
        <end position="262"/>
    </location>
</feature>
<dbReference type="Pfam" id="PF14689">
    <property type="entry name" value="SPOB_a"/>
    <property type="match status" value="1"/>
</dbReference>
<keyword evidence="5" id="KW-1133">Transmembrane helix</keyword>
<feature type="transmembrane region" description="Helical" evidence="5">
    <location>
        <begin position="98"/>
        <end position="117"/>
    </location>
</feature>
<keyword evidence="5" id="KW-0472">Membrane</keyword>
<feature type="domain" description="Histidine kinase" evidence="6">
    <location>
        <begin position="304"/>
        <end position="476"/>
    </location>
</feature>
<dbReference type="GO" id="GO:0004673">
    <property type="term" value="F:protein histidine kinase activity"/>
    <property type="evidence" value="ECO:0007669"/>
    <property type="project" value="UniProtKB-EC"/>
</dbReference>
<dbReference type="eggNOG" id="COG3290">
    <property type="taxonomic scope" value="Bacteria"/>
</dbReference>
<evidence type="ECO:0000256" key="3">
    <source>
        <dbReference type="ARBA" id="ARBA00022777"/>
    </source>
</evidence>
<keyword evidence="3 7" id="KW-0808">Transferase</keyword>
<dbReference type="PROSITE" id="PS50109">
    <property type="entry name" value="HIS_KIN"/>
    <property type="match status" value="1"/>
</dbReference>
<dbReference type="GO" id="GO:0042802">
    <property type="term" value="F:identical protein binding"/>
    <property type="evidence" value="ECO:0007669"/>
    <property type="project" value="TreeGrafter"/>
</dbReference>
<dbReference type="STRING" id="485916.Dtox_0401"/>
<accession>C8W4Z2</accession>
<gene>
    <name evidence="7" type="ordered locus">Dtox_0401</name>
</gene>
<evidence type="ECO:0000313" key="7">
    <source>
        <dbReference type="EMBL" id="ACV61344.1"/>
    </source>
</evidence>
<protein>
    <recommendedName>
        <fullName evidence="2">histidine kinase</fullName>
        <ecNumber evidence="2">2.7.13.3</ecNumber>
    </recommendedName>
</protein>
<dbReference type="PRINTS" id="PR00344">
    <property type="entry name" value="BCTRLSENSOR"/>
</dbReference>
<evidence type="ECO:0000256" key="5">
    <source>
        <dbReference type="SAM" id="Phobius"/>
    </source>
</evidence>
<dbReference type="GO" id="GO:0000160">
    <property type="term" value="P:phosphorelay signal transduction system"/>
    <property type="evidence" value="ECO:0007669"/>
    <property type="project" value="UniProtKB-KW"/>
</dbReference>
<dbReference type="SUPFAM" id="SSF55874">
    <property type="entry name" value="ATPase domain of HSP90 chaperone/DNA topoisomerase II/histidine kinase"/>
    <property type="match status" value="1"/>
</dbReference>
<dbReference type="Gene3D" id="1.10.287.130">
    <property type="match status" value="1"/>
</dbReference>
<dbReference type="PANTHER" id="PTHR40448">
    <property type="entry name" value="TWO-COMPONENT SENSOR HISTIDINE KINASE"/>
    <property type="match status" value="1"/>
</dbReference>
<dbReference type="InterPro" id="IPR036890">
    <property type="entry name" value="HATPase_C_sf"/>
</dbReference>
<feature type="transmembrane region" description="Helical" evidence="5">
    <location>
        <begin position="204"/>
        <end position="223"/>
    </location>
</feature>
<evidence type="ECO:0000256" key="1">
    <source>
        <dbReference type="ARBA" id="ARBA00000085"/>
    </source>
</evidence>
<feature type="transmembrane region" description="Helical" evidence="5">
    <location>
        <begin position="124"/>
        <end position="149"/>
    </location>
</feature>
<reference evidence="7 8" key="1">
    <citation type="journal article" date="2009" name="Stand. Genomic Sci.">
        <title>Complete genome sequence of Desulfotomaculum acetoxidans type strain (5575).</title>
        <authorList>
            <person name="Spring S."/>
            <person name="Lapidus A."/>
            <person name="Schroder M."/>
            <person name="Gleim D."/>
            <person name="Sims D."/>
            <person name="Meincke L."/>
            <person name="Glavina Del Rio T."/>
            <person name="Tice H."/>
            <person name="Copeland A."/>
            <person name="Cheng J.F."/>
            <person name="Lucas S."/>
            <person name="Chen F."/>
            <person name="Nolan M."/>
            <person name="Bruce D."/>
            <person name="Goodwin L."/>
            <person name="Pitluck S."/>
            <person name="Ivanova N."/>
            <person name="Mavromatis K."/>
            <person name="Mikhailova N."/>
            <person name="Pati A."/>
            <person name="Chen A."/>
            <person name="Palaniappan K."/>
            <person name="Land M."/>
            <person name="Hauser L."/>
            <person name="Chang Y.J."/>
            <person name="Jeffries C.D."/>
            <person name="Chain P."/>
            <person name="Saunders E."/>
            <person name="Brettin T."/>
            <person name="Detter J.C."/>
            <person name="Goker M."/>
            <person name="Bristow J."/>
            <person name="Eisen J.A."/>
            <person name="Markowitz V."/>
            <person name="Hugenholtz P."/>
            <person name="Kyrpides N.C."/>
            <person name="Klenk H.P."/>
            <person name="Han C."/>
        </authorList>
    </citation>
    <scope>NUCLEOTIDE SEQUENCE [LARGE SCALE GENOMIC DNA]</scope>
    <source>
        <strain evidence="8">ATCC 49208 / DSM 771 / VKM B-1644</strain>
    </source>
</reference>
<feature type="transmembrane region" description="Helical" evidence="5">
    <location>
        <begin position="12"/>
        <end position="30"/>
    </location>
</feature>
<evidence type="ECO:0000313" key="8">
    <source>
        <dbReference type="Proteomes" id="UP000002217"/>
    </source>
</evidence>
<dbReference type="Proteomes" id="UP000002217">
    <property type="component" value="Chromosome"/>
</dbReference>
<dbReference type="InterPro" id="IPR005467">
    <property type="entry name" value="His_kinase_dom"/>
</dbReference>
<evidence type="ECO:0000259" key="6">
    <source>
        <dbReference type="PROSITE" id="PS50109"/>
    </source>
</evidence>
<dbReference type="SMART" id="SM00387">
    <property type="entry name" value="HATPase_c"/>
    <property type="match status" value="1"/>
</dbReference>
<dbReference type="InterPro" id="IPR004358">
    <property type="entry name" value="Sig_transdc_His_kin-like_C"/>
</dbReference>
<dbReference type="KEGG" id="dae:Dtox_0401"/>
<dbReference type="HOGENOM" id="CLU_020211_16_0_9"/>
<dbReference type="EC" id="2.7.13.3" evidence="2"/>
<keyword evidence="3 7" id="KW-0418">Kinase</keyword>
<keyword evidence="8" id="KW-1185">Reference proteome</keyword>
<dbReference type="PANTHER" id="PTHR40448:SF1">
    <property type="entry name" value="TWO-COMPONENT SENSOR HISTIDINE KINASE"/>
    <property type="match status" value="1"/>
</dbReference>
<keyword evidence="5" id="KW-0812">Transmembrane</keyword>
<dbReference type="Gene3D" id="3.30.565.10">
    <property type="entry name" value="Histidine kinase-like ATPase, C-terminal domain"/>
    <property type="match status" value="1"/>
</dbReference>
<dbReference type="AlphaFoldDB" id="C8W4Z2"/>
<comment type="catalytic activity">
    <reaction evidence="1">
        <text>ATP + protein L-histidine = ADP + protein N-phospho-L-histidine.</text>
        <dbReference type="EC" id="2.7.13.3"/>
    </reaction>
</comment>
<proteinExistence type="predicted"/>
<organism evidence="7 8">
    <name type="scientific">Desulfofarcimen acetoxidans (strain ATCC 49208 / DSM 771 / KCTC 5769 / VKM B-1644 / 5575)</name>
    <name type="common">Desulfotomaculum acetoxidans</name>
    <dbReference type="NCBI Taxonomy" id="485916"/>
    <lineage>
        <taxon>Bacteria</taxon>
        <taxon>Bacillati</taxon>
        <taxon>Bacillota</taxon>
        <taxon>Clostridia</taxon>
        <taxon>Eubacteriales</taxon>
        <taxon>Peptococcaceae</taxon>
        <taxon>Desulfofarcimen</taxon>
    </lineage>
</organism>